<dbReference type="AlphaFoldDB" id="A0AAX4PH79"/>
<dbReference type="SUPFAM" id="SSF55729">
    <property type="entry name" value="Acyl-CoA N-acyltransferases (Nat)"/>
    <property type="match status" value="1"/>
</dbReference>
<organism evidence="3 4">
    <name type="scientific">Chloropicon roscoffensis</name>
    <dbReference type="NCBI Taxonomy" id="1461544"/>
    <lineage>
        <taxon>Eukaryota</taxon>
        <taxon>Viridiplantae</taxon>
        <taxon>Chlorophyta</taxon>
        <taxon>Chloropicophyceae</taxon>
        <taxon>Chloropicales</taxon>
        <taxon>Chloropicaceae</taxon>
        <taxon>Chloropicon</taxon>
    </lineage>
</organism>
<dbReference type="GO" id="GO:0016747">
    <property type="term" value="F:acyltransferase activity, transferring groups other than amino-acyl groups"/>
    <property type="evidence" value="ECO:0007669"/>
    <property type="project" value="InterPro"/>
</dbReference>
<dbReference type="InterPro" id="IPR016181">
    <property type="entry name" value="Acyl_CoA_acyltransferase"/>
</dbReference>
<proteinExistence type="predicted"/>
<reference evidence="3 4" key="1">
    <citation type="submission" date="2024-03" db="EMBL/GenBank/DDBJ databases">
        <title>Complete genome sequence of the green alga Chloropicon roscoffensis RCC1871.</title>
        <authorList>
            <person name="Lemieux C."/>
            <person name="Pombert J.-F."/>
            <person name="Otis C."/>
            <person name="Turmel M."/>
        </authorList>
    </citation>
    <scope>NUCLEOTIDE SEQUENCE [LARGE SCALE GENOMIC DNA]</scope>
    <source>
        <strain evidence="3 4">RCC1871</strain>
    </source>
</reference>
<gene>
    <name evidence="3" type="ORF">HKI87_12g71070</name>
</gene>
<protein>
    <submittedName>
        <fullName evidence="3">N-acetyltransferase domain-containing protein</fullName>
    </submittedName>
</protein>
<accession>A0AAX4PH79</accession>
<name>A0AAX4PH79_9CHLO</name>
<feature type="region of interest" description="Disordered" evidence="1">
    <location>
        <begin position="1"/>
        <end position="67"/>
    </location>
</feature>
<evidence type="ECO:0000259" key="2">
    <source>
        <dbReference type="PROSITE" id="PS51186"/>
    </source>
</evidence>
<evidence type="ECO:0000256" key="1">
    <source>
        <dbReference type="SAM" id="MobiDB-lite"/>
    </source>
</evidence>
<dbReference type="Gene3D" id="3.40.630.30">
    <property type="match status" value="1"/>
</dbReference>
<dbReference type="Proteomes" id="UP001472866">
    <property type="component" value="Chromosome 12"/>
</dbReference>
<dbReference type="InterPro" id="IPR000182">
    <property type="entry name" value="GNAT_dom"/>
</dbReference>
<feature type="domain" description="N-acetyltransferase" evidence="2">
    <location>
        <begin position="89"/>
        <end position="238"/>
    </location>
</feature>
<dbReference type="EMBL" id="CP151512">
    <property type="protein sequence ID" value="WZN65547.1"/>
    <property type="molecule type" value="Genomic_DNA"/>
</dbReference>
<dbReference type="Pfam" id="PF13302">
    <property type="entry name" value="Acetyltransf_3"/>
    <property type="match status" value="1"/>
</dbReference>
<evidence type="ECO:0000313" key="3">
    <source>
        <dbReference type="EMBL" id="WZN65547.1"/>
    </source>
</evidence>
<evidence type="ECO:0000313" key="4">
    <source>
        <dbReference type="Proteomes" id="UP001472866"/>
    </source>
</evidence>
<keyword evidence="4" id="KW-1185">Reference proteome</keyword>
<dbReference type="PROSITE" id="PS51186">
    <property type="entry name" value="GNAT"/>
    <property type="match status" value="1"/>
</dbReference>
<sequence>MEAMEAGAGRHDSRASAGWIGGEDVGQERSREPAARSAANPSPSPKSKDGETLGKFSSDASLCPGDGPVMTTARLAMLPPAETRDGEVLELMNDEQTMLPWLPFLCPMRPENNAKRRKNQRKEFCEKKGMFLDLLDRKTGELVGTSGFRVINYKAGEAEWGAVIRKPHQKRGLCSEAYDACQSYLERELVGKGIVKITASTLPDNVPMVSFLLKKGLTKAGSHTFAGKAWHDFEKCVL</sequence>